<comment type="caution">
    <text evidence="2">The sequence shown here is derived from an EMBL/GenBank/DDBJ whole genome shotgun (WGS) entry which is preliminary data.</text>
</comment>
<evidence type="ECO:0000256" key="1">
    <source>
        <dbReference type="SAM" id="MobiDB-lite"/>
    </source>
</evidence>
<organism evidence="2 3">
    <name type="scientific">Corallococcus carmarthensis</name>
    <dbReference type="NCBI Taxonomy" id="2316728"/>
    <lineage>
        <taxon>Bacteria</taxon>
        <taxon>Pseudomonadati</taxon>
        <taxon>Myxococcota</taxon>
        <taxon>Myxococcia</taxon>
        <taxon>Myxococcales</taxon>
        <taxon>Cystobacterineae</taxon>
        <taxon>Myxococcaceae</taxon>
        <taxon>Corallococcus</taxon>
    </lineage>
</organism>
<protein>
    <submittedName>
        <fullName evidence="2">Uncharacterized protein</fullName>
    </submittedName>
</protein>
<reference evidence="3" key="1">
    <citation type="submission" date="2018-09" db="EMBL/GenBank/DDBJ databases">
        <authorList>
            <person name="Livingstone P.G."/>
            <person name="Whitworth D.E."/>
        </authorList>
    </citation>
    <scope>NUCLEOTIDE SEQUENCE [LARGE SCALE GENOMIC DNA]</scope>
    <source>
        <strain evidence="3">CA043D</strain>
    </source>
</reference>
<dbReference type="AlphaFoldDB" id="A0A3A8JRC6"/>
<dbReference type="OrthoDB" id="5526191at2"/>
<name>A0A3A8JRC6_9BACT</name>
<evidence type="ECO:0000313" key="3">
    <source>
        <dbReference type="Proteomes" id="UP000268313"/>
    </source>
</evidence>
<feature type="region of interest" description="Disordered" evidence="1">
    <location>
        <begin position="522"/>
        <end position="541"/>
    </location>
</feature>
<dbReference type="Proteomes" id="UP000268313">
    <property type="component" value="Unassembled WGS sequence"/>
</dbReference>
<accession>A0A3A8JRC6</accession>
<sequence length="886" mass="97547">MATTPNDAPEAGSQYLPTPLPEARAFAWADLLTPTQRGLRELFSWLEAACEGPSDGVGAGTEHLSTSLLVSGARGSGKTTLLLSAVQALRDWKRFVGAPGGPEVAALSRTLERIERRILWLEPLDLEPVPSQANLLATLLVRVRAALDHPRHAKGSRGDSARWATSILEEGAEETWGKLDHLIRDASFMWEDIPTTTDARVRAEQQIRASEIYANFQPRFADAMEDVARTLSMPRFGASGGDQVLLVLPIDNVDRSIDHLYNIVKLTRMVASRHLWFVLAAGHQEFQRFMERSFQKELIVSGQAGIGSRGQEESLAIARRQAATTLRRALPPSYRIALDPVEPHEAWRFPVDGQGESLSLGGLLRRMKLPRGRRTESQVLDSFADLFDLADRLTPAVARCYREGLRTDGAEAQEPNAHVSELLLSQAGKLALTLPARTLQDLWHAVRREVLSSGASAPGSGSPVAEQGEPAVRVATEMLRNAIDESDLPAWASEQLHHHILRHDDQGRVCLDLTGKPVRRSKRTSLHGVLQGPPRDPGGNGTGAYARVLGTEVHLRRFHEVVLVLEDLESSGREATLPANVAGWFMILHDVLMLFERPRVLSADVTPFEMSPEMIVTVHELWAGHARGEPFIQAGFWWTPPSWNTFIEFAVLTAQWRAFLVRISKGFLTATDGHDAALRARLIQAAWVENICSVAGLAMGRWDWGDEHSGAASTLRASRLDATLDPYEQRVRDGVAELVTRIREHSAGYDRLWTAQVWLRNTLPLQVLPEFALASDAWDLLHQPPGSTGAGGGWDALVKDWRTQAPRLAALRQQRVRDAVNGSSAAESLRLALGAGGGRASDTYYRWLDTVVEAWFAVVDHDGDPLARVVLGLTPLLGVSPPEERT</sequence>
<dbReference type="EMBL" id="RAWE01000173">
    <property type="protein sequence ID" value="RKG97518.1"/>
    <property type="molecule type" value="Genomic_DNA"/>
</dbReference>
<keyword evidence="3" id="KW-1185">Reference proteome</keyword>
<dbReference type="RefSeq" id="WP_120606437.1">
    <property type="nucleotide sequence ID" value="NZ_RAWE01000173.1"/>
</dbReference>
<evidence type="ECO:0000313" key="2">
    <source>
        <dbReference type="EMBL" id="RKG97518.1"/>
    </source>
</evidence>
<gene>
    <name evidence="2" type="ORF">D7X32_32430</name>
</gene>
<proteinExistence type="predicted"/>